<dbReference type="AlphaFoldDB" id="S3CAT5"/>
<feature type="transmembrane region" description="Helical" evidence="6">
    <location>
        <begin position="355"/>
        <end position="373"/>
    </location>
</feature>
<keyword evidence="9" id="KW-1185">Reference proteome</keyword>
<dbReference type="EMBL" id="KE148147">
    <property type="protein sequence ID" value="EPE09041.1"/>
    <property type="molecule type" value="Genomic_DNA"/>
</dbReference>
<keyword evidence="5 6" id="KW-0472">Membrane</keyword>
<evidence type="ECO:0000256" key="5">
    <source>
        <dbReference type="ARBA" id="ARBA00023136"/>
    </source>
</evidence>
<evidence type="ECO:0000256" key="4">
    <source>
        <dbReference type="ARBA" id="ARBA00022989"/>
    </source>
</evidence>
<feature type="transmembrane region" description="Helical" evidence="6">
    <location>
        <begin position="210"/>
        <end position="232"/>
    </location>
</feature>
<dbReference type="Gene3D" id="1.20.1250.20">
    <property type="entry name" value="MFS general substrate transporter like domains"/>
    <property type="match status" value="2"/>
</dbReference>
<feature type="transmembrane region" description="Helical" evidence="6">
    <location>
        <begin position="415"/>
        <end position="435"/>
    </location>
</feature>
<dbReference type="OMA" id="PSKIHAK"/>
<feature type="transmembrane region" description="Helical" evidence="6">
    <location>
        <begin position="117"/>
        <end position="135"/>
    </location>
</feature>
<dbReference type="eggNOG" id="KOG2533">
    <property type="taxonomic scope" value="Eukaryota"/>
</dbReference>
<evidence type="ECO:0000256" key="2">
    <source>
        <dbReference type="ARBA" id="ARBA00022448"/>
    </source>
</evidence>
<organism evidence="8 9">
    <name type="scientific">Ophiostoma piceae (strain UAMH 11346)</name>
    <name type="common">Sap stain fungus</name>
    <dbReference type="NCBI Taxonomy" id="1262450"/>
    <lineage>
        <taxon>Eukaryota</taxon>
        <taxon>Fungi</taxon>
        <taxon>Dikarya</taxon>
        <taxon>Ascomycota</taxon>
        <taxon>Pezizomycotina</taxon>
        <taxon>Sordariomycetes</taxon>
        <taxon>Sordariomycetidae</taxon>
        <taxon>Ophiostomatales</taxon>
        <taxon>Ophiostomataceae</taxon>
        <taxon>Ophiostoma</taxon>
    </lineage>
</organism>
<feature type="transmembrane region" description="Helical" evidence="6">
    <location>
        <begin position="147"/>
        <end position="165"/>
    </location>
</feature>
<feature type="transmembrane region" description="Helical" evidence="6">
    <location>
        <begin position="325"/>
        <end position="343"/>
    </location>
</feature>
<dbReference type="Proteomes" id="UP000016923">
    <property type="component" value="Unassembled WGS sequence"/>
</dbReference>
<feature type="domain" description="Major facilitator superfamily (MFS) profile" evidence="7">
    <location>
        <begin position="51"/>
        <end position="469"/>
    </location>
</feature>
<accession>S3CAT5</accession>
<dbReference type="GO" id="GO:0022857">
    <property type="term" value="F:transmembrane transporter activity"/>
    <property type="evidence" value="ECO:0007669"/>
    <property type="project" value="InterPro"/>
</dbReference>
<dbReference type="GO" id="GO:0016020">
    <property type="term" value="C:membrane"/>
    <property type="evidence" value="ECO:0007669"/>
    <property type="project" value="UniProtKB-SubCell"/>
</dbReference>
<feature type="transmembrane region" description="Helical" evidence="6">
    <location>
        <begin position="177"/>
        <end position="198"/>
    </location>
</feature>
<evidence type="ECO:0000256" key="3">
    <source>
        <dbReference type="ARBA" id="ARBA00022692"/>
    </source>
</evidence>
<dbReference type="PANTHER" id="PTHR43791">
    <property type="entry name" value="PERMEASE-RELATED"/>
    <property type="match status" value="1"/>
</dbReference>
<evidence type="ECO:0000256" key="6">
    <source>
        <dbReference type="SAM" id="Phobius"/>
    </source>
</evidence>
<dbReference type="OrthoDB" id="2985014at2759"/>
<evidence type="ECO:0000259" key="7">
    <source>
        <dbReference type="PROSITE" id="PS50850"/>
    </source>
</evidence>
<dbReference type="InterPro" id="IPR020846">
    <property type="entry name" value="MFS_dom"/>
</dbReference>
<name>S3CAT5_OPHP1</name>
<protein>
    <submittedName>
        <fullName evidence="8">Alternative sulfate transporter</fullName>
    </submittedName>
</protein>
<gene>
    <name evidence="8" type="ORF">F503_06817</name>
</gene>
<evidence type="ECO:0000313" key="8">
    <source>
        <dbReference type="EMBL" id="EPE09041.1"/>
    </source>
</evidence>
<keyword evidence="3 6" id="KW-0812">Transmembrane</keyword>
<keyword evidence="4 6" id="KW-1133">Transmembrane helix</keyword>
<dbReference type="PANTHER" id="PTHR43791:SF32">
    <property type="entry name" value="MAJOR FACILITATOR SUPERFAMILY (MFS) PROFILE DOMAIN-CONTAINING PROTEIN"/>
    <property type="match status" value="1"/>
</dbReference>
<dbReference type="InterPro" id="IPR036259">
    <property type="entry name" value="MFS_trans_sf"/>
</dbReference>
<proteinExistence type="predicted"/>
<comment type="subcellular location">
    <subcellularLocation>
        <location evidence="1">Membrane</location>
        <topology evidence="1">Multi-pass membrane protein</topology>
    </subcellularLocation>
</comment>
<keyword evidence="2" id="KW-0813">Transport</keyword>
<evidence type="ECO:0000313" key="9">
    <source>
        <dbReference type="Proteomes" id="UP000016923"/>
    </source>
</evidence>
<reference evidence="8 9" key="1">
    <citation type="journal article" date="2013" name="BMC Genomics">
        <title>The genome and transcriptome of the pine saprophyte Ophiostoma piceae, and a comparison with the bark beetle-associated pine pathogen Grosmannia clavigera.</title>
        <authorList>
            <person name="Haridas S."/>
            <person name="Wang Y."/>
            <person name="Lim L."/>
            <person name="Massoumi Alamouti S."/>
            <person name="Jackman S."/>
            <person name="Docking R."/>
            <person name="Robertson G."/>
            <person name="Birol I."/>
            <person name="Bohlmann J."/>
            <person name="Breuil C."/>
        </authorList>
    </citation>
    <scope>NUCLEOTIDE SEQUENCE [LARGE SCALE GENOMIC DNA]</scope>
    <source>
        <strain evidence="8 9">UAMH 11346</strain>
    </source>
</reference>
<dbReference type="PROSITE" id="PS50850">
    <property type="entry name" value="MFS"/>
    <property type="match status" value="1"/>
</dbReference>
<dbReference type="VEuPathDB" id="FungiDB:F503_06817"/>
<dbReference type="HOGENOM" id="CLU_001265_0_1_1"/>
<sequence length="490" mass="54537">MATLAPFNEKVVGVSASEGSQSEEHNAVELAPRDWTDEEEQRLVRRLDFLVMPILALGFFGLQLDRGNIGNTLTDHFLKDVGITQFQYNVGQQLLSLGIVLLEIPSNIILYKVGPTLWIGGQIIAWGFVATFQAFQNGVGPYLATRLLLGLCEAGFIPASLYTITRWYKLNETSKRFSWFFVGSMLAGACTGLLAYGMLQMRGICNLAGWQWLFLIEGMFTIVVGIIFIIFFPKSPTDPVSLLGYRYFTEREAHILSHRVFLDDPRKIHKRQHISKQEIKSALTNWRLIPHVILTTSCIAPSATMSSYAPTLVASFGFPRLKSNALVSIGSWILLVMNLIWGFVADKTQRRGMMVWIGILVFWGLALGNRLVVNSDNKNLRLGVLICSMGFAQQWHPVNSSWVASNAKTAGERSVTLAIMIMAANCGGIVGSQIFQAEDKPLYFTGWTVIISLVSVGLVMATLANVQYMLANRSLKRSGKEVAEDDLYKY</sequence>
<dbReference type="Pfam" id="PF07690">
    <property type="entry name" value="MFS_1"/>
    <property type="match status" value="1"/>
</dbReference>
<dbReference type="InterPro" id="IPR011701">
    <property type="entry name" value="MFS"/>
</dbReference>
<feature type="transmembrane region" description="Helical" evidence="6">
    <location>
        <begin position="447"/>
        <end position="470"/>
    </location>
</feature>
<evidence type="ECO:0000256" key="1">
    <source>
        <dbReference type="ARBA" id="ARBA00004141"/>
    </source>
</evidence>
<dbReference type="SUPFAM" id="SSF103473">
    <property type="entry name" value="MFS general substrate transporter"/>
    <property type="match status" value="1"/>
</dbReference>